<dbReference type="InterPro" id="IPR023606">
    <property type="entry name" value="CoA-Trfase_III_dom_1_sf"/>
</dbReference>
<dbReference type="PANTHER" id="PTHR48207">
    <property type="entry name" value="SUCCINATE--HYDROXYMETHYLGLUTARATE COA-TRANSFERASE"/>
    <property type="match status" value="1"/>
</dbReference>
<sequence>MNTDHDLSEEHNQPLHGLRILDISTMIAAPVASTLLADFGAEVVKVELPESGDVMRQLPPHKDGAPLWWKVTNRNKKGITLDLRKEEGKEIFRRLIPKFDVLTENFRPGTLDRYGFSKEILMELNPDLIILRITGYGQSGPMASRPGFARIAEAYSGFTSLCGIPGQPPMHIGYPVADGITGMFGAIGILIACFRQKTRKDAHGEEIDLSLVDSMLRMLEFSVIEYDQLGVVRERSGNRSQYAGPSNVYLTEDKRWFSMSASAQPVFERFARAIGRPDLIENPDYATNSARVENADALDQIIIPWIGSHTQDEIMEIFSRDGVSGGPVNNARDVFESKHLQYRKSFVEVDDSELGTVTMQNVIPVMTEAPGKVHSTGPTLGQHNDEILSSLIGLSEEEIDDLSRKGVI</sequence>
<dbReference type="Gene3D" id="3.40.50.10540">
    <property type="entry name" value="Crotonobetainyl-coa:carnitine coa-transferase, domain 1"/>
    <property type="match status" value="1"/>
</dbReference>
<dbReference type="GO" id="GO:0016740">
    <property type="term" value="F:transferase activity"/>
    <property type="evidence" value="ECO:0007669"/>
    <property type="project" value="UniProtKB-KW"/>
</dbReference>
<evidence type="ECO:0000313" key="2">
    <source>
        <dbReference type="EMBL" id="USG62485.1"/>
    </source>
</evidence>
<dbReference type="PANTHER" id="PTHR48207:SF3">
    <property type="entry name" value="SUCCINATE--HYDROXYMETHYLGLUTARATE COA-TRANSFERASE"/>
    <property type="match status" value="1"/>
</dbReference>
<dbReference type="Proteomes" id="UP001056291">
    <property type="component" value="Chromosome"/>
</dbReference>
<dbReference type="InterPro" id="IPR050483">
    <property type="entry name" value="CoA-transferase_III_domain"/>
</dbReference>
<dbReference type="RefSeq" id="WP_251936271.1">
    <property type="nucleotide sequence ID" value="NZ_CP098747.1"/>
</dbReference>
<dbReference type="InterPro" id="IPR003673">
    <property type="entry name" value="CoA-Trfase_fam_III"/>
</dbReference>
<accession>A0ABY4W9P6</accession>
<dbReference type="EMBL" id="CP098747">
    <property type="protein sequence ID" value="USG62485.1"/>
    <property type="molecule type" value="Genomic_DNA"/>
</dbReference>
<proteinExistence type="predicted"/>
<keyword evidence="3" id="KW-1185">Reference proteome</keyword>
<evidence type="ECO:0000256" key="1">
    <source>
        <dbReference type="ARBA" id="ARBA00022679"/>
    </source>
</evidence>
<dbReference type="InterPro" id="IPR044855">
    <property type="entry name" value="CoA-Trfase_III_dom3_sf"/>
</dbReference>
<name>A0ABY4W9P6_9PROT</name>
<evidence type="ECO:0000313" key="3">
    <source>
        <dbReference type="Proteomes" id="UP001056291"/>
    </source>
</evidence>
<dbReference type="Pfam" id="PF02515">
    <property type="entry name" value="CoA_transf_3"/>
    <property type="match status" value="1"/>
</dbReference>
<reference evidence="2" key="1">
    <citation type="submission" date="2022-06" db="EMBL/GenBank/DDBJ databases">
        <title>Sneathiella actinostolidae sp. nov., isolated from a sea anemonein the Western Pacific Ocean.</title>
        <authorList>
            <person name="Wei M.J."/>
        </authorList>
    </citation>
    <scope>NUCLEOTIDE SEQUENCE</scope>
    <source>
        <strain evidence="2">PHK-P5</strain>
    </source>
</reference>
<keyword evidence="1 2" id="KW-0808">Transferase</keyword>
<dbReference type="SUPFAM" id="SSF89796">
    <property type="entry name" value="CoA-transferase family III (CaiB/BaiF)"/>
    <property type="match status" value="1"/>
</dbReference>
<protein>
    <submittedName>
        <fullName evidence="2">CoA transferase</fullName>
    </submittedName>
</protein>
<gene>
    <name evidence="2" type="ORF">NBZ79_05795</name>
</gene>
<organism evidence="2 3">
    <name type="scientific">Sneathiella marina</name>
    <dbReference type="NCBI Taxonomy" id="2950108"/>
    <lineage>
        <taxon>Bacteria</taxon>
        <taxon>Pseudomonadati</taxon>
        <taxon>Pseudomonadota</taxon>
        <taxon>Alphaproteobacteria</taxon>
        <taxon>Sneathiellales</taxon>
        <taxon>Sneathiellaceae</taxon>
        <taxon>Sneathiella</taxon>
    </lineage>
</organism>
<dbReference type="Gene3D" id="3.30.1540.10">
    <property type="entry name" value="formyl-coa transferase, domain 3"/>
    <property type="match status" value="1"/>
</dbReference>